<protein>
    <recommendedName>
        <fullName evidence="5">DUF2933 domain-containing protein</fullName>
    </recommendedName>
</protein>
<dbReference type="EMBL" id="QFYQ01000001">
    <property type="protein sequence ID" value="RAK54129.1"/>
    <property type="molecule type" value="Genomic_DNA"/>
</dbReference>
<proteinExistence type="predicted"/>
<keyword evidence="2" id="KW-0812">Transmembrane</keyword>
<gene>
    <name evidence="3" type="ORF">DJ017_06135</name>
</gene>
<dbReference type="RefSeq" id="WP_111527880.1">
    <property type="nucleotide sequence ID" value="NZ_JBHRSG010000002.1"/>
</dbReference>
<comment type="caution">
    <text evidence="3">The sequence shown here is derived from an EMBL/GenBank/DDBJ whole genome shotgun (WGS) entry which is preliminary data.</text>
</comment>
<name>A0A328AHK0_9CAUL</name>
<evidence type="ECO:0000256" key="1">
    <source>
        <dbReference type="SAM" id="MobiDB-lite"/>
    </source>
</evidence>
<dbReference type="Proteomes" id="UP000249254">
    <property type="component" value="Unassembled WGS sequence"/>
</dbReference>
<evidence type="ECO:0000256" key="2">
    <source>
        <dbReference type="SAM" id="Phobius"/>
    </source>
</evidence>
<keyword evidence="2" id="KW-1133">Transmembrane helix</keyword>
<evidence type="ECO:0000313" key="3">
    <source>
        <dbReference type="EMBL" id="RAK54129.1"/>
    </source>
</evidence>
<feature type="transmembrane region" description="Helical" evidence="2">
    <location>
        <begin position="6"/>
        <end position="24"/>
    </location>
</feature>
<feature type="region of interest" description="Disordered" evidence="1">
    <location>
        <begin position="30"/>
        <end position="70"/>
    </location>
</feature>
<evidence type="ECO:0000313" key="4">
    <source>
        <dbReference type="Proteomes" id="UP000249254"/>
    </source>
</evidence>
<keyword evidence="4" id="KW-1185">Reference proteome</keyword>
<organism evidence="3 4">
    <name type="scientific">Phenylobacterium soli</name>
    <dbReference type="NCBI Taxonomy" id="2170551"/>
    <lineage>
        <taxon>Bacteria</taxon>
        <taxon>Pseudomonadati</taxon>
        <taxon>Pseudomonadota</taxon>
        <taxon>Alphaproteobacteria</taxon>
        <taxon>Caulobacterales</taxon>
        <taxon>Caulobacteraceae</taxon>
        <taxon>Phenylobacterium</taxon>
    </lineage>
</organism>
<dbReference type="AlphaFoldDB" id="A0A328AHK0"/>
<dbReference type="OrthoDB" id="9154860at2"/>
<sequence>MGWLSNNWIWILLIGGFVAVHLFGHGHRHVGNRRAQGQEKGGGADGHAGHAAVPAESGQTSDPRRRRRGC</sequence>
<accession>A0A328AHK0</accession>
<reference evidence="4" key="1">
    <citation type="submission" date="2018-05" db="EMBL/GenBank/DDBJ databases">
        <authorList>
            <person name="Li X."/>
        </authorList>
    </citation>
    <scope>NUCLEOTIDE SEQUENCE [LARGE SCALE GENOMIC DNA]</scope>
    <source>
        <strain evidence="4">LX32</strain>
    </source>
</reference>
<keyword evidence="2" id="KW-0472">Membrane</keyword>
<evidence type="ECO:0008006" key="5">
    <source>
        <dbReference type="Google" id="ProtNLM"/>
    </source>
</evidence>